<keyword evidence="9" id="KW-1185">Reference proteome</keyword>
<dbReference type="InterPro" id="IPR005123">
    <property type="entry name" value="Oxoglu/Fe-dep_dioxygenase_dom"/>
</dbReference>
<sequence length="367" mass="41691">MADVLPFGFDPSILDNVPAQFICTEVDKPCVDAEEIHIPTIDLHGFFAGDPNETFAVARVVAEACEKYGIFQVVNHGVEAKILEQAHLCMDRYFQMRLSDKQKAKRKVGESFGYASSFTGRFASNLPWKESLSIRYVSSPTSSDAWVEDYFHCMGEDFQHFGLVYNEYSKVMCDLSLSIMEILGLGLGLERRILREFFEANDSILRLNYYPRCPQPDLALGTGAHCDPTSLTILHQDGISGLQVFVDNKWRSISPNPNALVINIGDTLMALCNGRWKSCLHRAVVNSERVRKSIAFFLCPEMDKMVIPPKGLVDKDHPRKYPDFTWAMLLEFTQKYYRSDAKTLDEFCAWLLQNQTTDPHESPKSNE</sequence>
<dbReference type="InterPro" id="IPR050231">
    <property type="entry name" value="Iron_ascorbate_oxido_reductase"/>
</dbReference>
<dbReference type="InterPro" id="IPR044861">
    <property type="entry name" value="IPNS-like_FE2OG_OXY"/>
</dbReference>
<dbReference type="Gene3D" id="2.60.120.330">
    <property type="entry name" value="B-lactam Antibiotic, Isopenicillin N Synthase, Chain"/>
    <property type="match status" value="1"/>
</dbReference>
<comment type="cofactor">
    <cofactor evidence="1">
        <name>L-ascorbate</name>
        <dbReference type="ChEBI" id="CHEBI:38290"/>
    </cofactor>
</comment>
<dbReference type="AlphaFoldDB" id="A0A443NQK3"/>
<evidence type="ECO:0000256" key="6">
    <source>
        <dbReference type="RuleBase" id="RU003682"/>
    </source>
</evidence>
<dbReference type="GO" id="GO:0016491">
    <property type="term" value="F:oxidoreductase activity"/>
    <property type="evidence" value="ECO:0007669"/>
    <property type="project" value="UniProtKB-KW"/>
</dbReference>
<name>A0A443NQK3_9MAGN</name>
<evidence type="ECO:0000256" key="2">
    <source>
        <dbReference type="ARBA" id="ARBA00022723"/>
    </source>
</evidence>
<dbReference type="PANTHER" id="PTHR47990">
    <property type="entry name" value="2-OXOGLUTARATE (2OG) AND FE(II)-DEPENDENT OXYGENASE SUPERFAMILY PROTEIN-RELATED"/>
    <property type="match status" value="1"/>
</dbReference>
<keyword evidence="4 6" id="KW-0408">Iron</keyword>
<comment type="catalytic activity">
    <reaction evidence="5">
        <text>gibberellin A12 + 2 2-oxoglutarate + 3 O2 + H(+) = gibberellin A9 + 2 succinate + 3 CO2 + 2 H2O</text>
        <dbReference type="Rhea" id="RHEA:60772"/>
        <dbReference type="ChEBI" id="CHEBI:15377"/>
        <dbReference type="ChEBI" id="CHEBI:15378"/>
        <dbReference type="ChEBI" id="CHEBI:15379"/>
        <dbReference type="ChEBI" id="CHEBI:16526"/>
        <dbReference type="ChEBI" id="CHEBI:16810"/>
        <dbReference type="ChEBI" id="CHEBI:30031"/>
        <dbReference type="ChEBI" id="CHEBI:58627"/>
        <dbReference type="ChEBI" id="CHEBI:73255"/>
    </reaction>
    <physiologicalReaction direction="left-to-right" evidence="5">
        <dbReference type="Rhea" id="RHEA:60773"/>
    </physiologicalReaction>
</comment>
<comment type="caution">
    <text evidence="8">The sequence shown here is derived from an EMBL/GenBank/DDBJ whole genome shotgun (WGS) entry which is preliminary data.</text>
</comment>
<dbReference type="STRING" id="337451.A0A443NQK3"/>
<dbReference type="EMBL" id="QPKB01000003">
    <property type="protein sequence ID" value="RWR80799.1"/>
    <property type="molecule type" value="Genomic_DNA"/>
</dbReference>
<evidence type="ECO:0000259" key="7">
    <source>
        <dbReference type="PROSITE" id="PS51471"/>
    </source>
</evidence>
<evidence type="ECO:0000256" key="4">
    <source>
        <dbReference type="ARBA" id="ARBA00023004"/>
    </source>
</evidence>
<evidence type="ECO:0000256" key="1">
    <source>
        <dbReference type="ARBA" id="ARBA00001961"/>
    </source>
</evidence>
<dbReference type="Proteomes" id="UP000283530">
    <property type="component" value="Unassembled WGS sequence"/>
</dbReference>
<proteinExistence type="inferred from homology"/>
<accession>A0A443NQK3</accession>
<evidence type="ECO:0000313" key="9">
    <source>
        <dbReference type="Proteomes" id="UP000283530"/>
    </source>
</evidence>
<feature type="domain" description="Fe2OG dioxygenase" evidence="7">
    <location>
        <begin position="200"/>
        <end position="300"/>
    </location>
</feature>
<dbReference type="PRINTS" id="PR00682">
    <property type="entry name" value="IPNSYNTHASE"/>
</dbReference>
<dbReference type="GO" id="GO:0046872">
    <property type="term" value="F:metal ion binding"/>
    <property type="evidence" value="ECO:0007669"/>
    <property type="project" value="UniProtKB-KW"/>
</dbReference>
<dbReference type="PROSITE" id="PS51471">
    <property type="entry name" value="FE2OG_OXY"/>
    <property type="match status" value="1"/>
</dbReference>
<reference evidence="8 9" key="1">
    <citation type="journal article" date="2019" name="Nat. Plants">
        <title>Stout camphor tree genome fills gaps in understanding of flowering plant genome evolution.</title>
        <authorList>
            <person name="Chaw S.M."/>
            <person name="Liu Y.C."/>
            <person name="Wu Y.W."/>
            <person name="Wang H.Y."/>
            <person name="Lin C.I."/>
            <person name="Wu C.S."/>
            <person name="Ke H.M."/>
            <person name="Chang L.Y."/>
            <person name="Hsu C.Y."/>
            <person name="Yang H.T."/>
            <person name="Sudianto E."/>
            <person name="Hsu M.H."/>
            <person name="Wu K.P."/>
            <person name="Wang L.N."/>
            <person name="Leebens-Mack J.H."/>
            <person name="Tsai I.J."/>
        </authorList>
    </citation>
    <scope>NUCLEOTIDE SEQUENCE [LARGE SCALE GENOMIC DNA]</scope>
    <source>
        <strain evidence="9">cv. Chaw 1501</strain>
        <tissue evidence="8">Young leaves</tissue>
    </source>
</reference>
<organism evidence="8 9">
    <name type="scientific">Cinnamomum micranthum f. kanehirae</name>
    <dbReference type="NCBI Taxonomy" id="337451"/>
    <lineage>
        <taxon>Eukaryota</taxon>
        <taxon>Viridiplantae</taxon>
        <taxon>Streptophyta</taxon>
        <taxon>Embryophyta</taxon>
        <taxon>Tracheophyta</taxon>
        <taxon>Spermatophyta</taxon>
        <taxon>Magnoliopsida</taxon>
        <taxon>Magnoliidae</taxon>
        <taxon>Laurales</taxon>
        <taxon>Lauraceae</taxon>
        <taxon>Cinnamomum</taxon>
    </lineage>
</organism>
<dbReference type="InterPro" id="IPR026992">
    <property type="entry name" value="DIOX_N"/>
</dbReference>
<protein>
    <submittedName>
        <fullName evidence="8">Gibberellin 20 oxidase 1-D-like protein</fullName>
    </submittedName>
</protein>
<dbReference type="InterPro" id="IPR027443">
    <property type="entry name" value="IPNS-like_sf"/>
</dbReference>
<keyword evidence="3 6" id="KW-0560">Oxidoreductase</keyword>
<gene>
    <name evidence="8" type="ORF">CKAN_00945700</name>
</gene>
<keyword evidence="2 6" id="KW-0479">Metal-binding</keyword>
<dbReference type="SUPFAM" id="SSF51197">
    <property type="entry name" value="Clavaminate synthase-like"/>
    <property type="match status" value="1"/>
</dbReference>
<dbReference type="FunFam" id="2.60.120.330:FF:000003">
    <property type="entry name" value="Gibberellin 20 oxidase 2"/>
    <property type="match status" value="1"/>
</dbReference>
<evidence type="ECO:0000256" key="3">
    <source>
        <dbReference type="ARBA" id="ARBA00023002"/>
    </source>
</evidence>
<dbReference type="Pfam" id="PF03171">
    <property type="entry name" value="2OG-FeII_Oxy"/>
    <property type="match status" value="1"/>
</dbReference>
<dbReference type="GO" id="GO:0009685">
    <property type="term" value="P:gibberellin metabolic process"/>
    <property type="evidence" value="ECO:0007669"/>
    <property type="project" value="UniProtKB-ARBA"/>
</dbReference>
<dbReference type="Pfam" id="PF14226">
    <property type="entry name" value="DIOX_N"/>
    <property type="match status" value="1"/>
</dbReference>
<evidence type="ECO:0000256" key="5">
    <source>
        <dbReference type="ARBA" id="ARBA00050508"/>
    </source>
</evidence>
<dbReference type="OrthoDB" id="288590at2759"/>
<comment type="similarity">
    <text evidence="6">Belongs to the iron/ascorbate-dependent oxidoreductase family.</text>
</comment>
<evidence type="ECO:0000313" key="8">
    <source>
        <dbReference type="EMBL" id="RWR80799.1"/>
    </source>
</evidence>